<evidence type="ECO:0008006" key="4">
    <source>
        <dbReference type="Google" id="ProtNLM"/>
    </source>
</evidence>
<feature type="transmembrane region" description="Helical" evidence="1">
    <location>
        <begin position="12"/>
        <end position="34"/>
    </location>
</feature>
<dbReference type="PANTHER" id="PTHR38457:SF1">
    <property type="entry name" value="REGULATOR ABRB-RELATED"/>
    <property type="match status" value="1"/>
</dbReference>
<dbReference type="OrthoDB" id="5460360at2"/>
<reference evidence="2 3" key="1">
    <citation type="submission" date="2018-07" db="EMBL/GenBank/DDBJ databases">
        <title>Genomic Encyclopedia of Type Strains, Phase IV (KMG-IV): sequencing the most valuable type-strain genomes for metagenomic binning, comparative biology and taxonomic classification.</title>
        <authorList>
            <person name="Goeker M."/>
        </authorList>
    </citation>
    <scope>NUCLEOTIDE SEQUENCE [LARGE SCALE GENOMIC DNA]</scope>
    <source>
        <strain evidence="2 3">DSM 27696</strain>
    </source>
</reference>
<feature type="transmembrane region" description="Helical" evidence="1">
    <location>
        <begin position="261"/>
        <end position="286"/>
    </location>
</feature>
<sequence>MEKETKSNIIILYIIAILGASIFYFLHIPLPWILGPLTLLLIWKHLTHKWFSVPTLLKQASFSITGVQIGTTFTTATLSVVFPFLLPYTFFTLLLIAASMLIAILISKKSKVDSTTSLLGSIPGGLSVMVALVDSLKGNTGLVAIFHTIRLMAVLFLLPFIATHFLLQQNDAASSVVENNSGNIWTLLIFIPIFLVALYLDDKLPASTVIIPMFFMAIFRITGVPIADVPALLFILAQLTIGMYLAQSISLKQVKAAGKHAFIFLGLALFLIFISILFGIIFSYIANIDMATAILSLAPGGLIEMALTAEAVGGDPSIVGSLQLVRMLLIVLLFPPLLKLYFNKQKRSD</sequence>
<accession>A0A368XG37</accession>
<feature type="transmembrane region" description="Helical" evidence="1">
    <location>
        <begin position="118"/>
        <end position="136"/>
    </location>
</feature>
<comment type="caution">
    <text evidence="2">The sequence shown here is derived from an EMBL/GenBank/DDBJ whole genome shotgun (WGS) entry which is preliminary data.</text>
</comment>
<evidence type="ECO:0000256" key="1">
    <source>
        <dbReference type="SAM" id="Phobius"/>
    </source>
</evidence>
<dbReference type="AlphaFoldDB" id="A0A368XG37"/>
<evidence type="ECO:0000313" key="2">
    <source>
        <dbReference type="EMBL" id="RCW64974.1"/>
    </source>
</evidence>
<feature type="transmembrane region" description="Helical" evidence="1">
    <location>
        <begin position="231"/>
        <end position="249"/>
    </location>
</feature>
<gene>
    <name evidence="2" type="ORF">DFR57_112153</name>
</gene>
<protein>
    <recommendedName>
        <fullName evidence="4">AbrB family transcriptional regulator</fullName>
    </recommendedName>
</protein>
<organism evidence="2 3">
    <name type="scientific">Saliterribacillus persicus</name>
    <dbReference type="NCBI Taxonomy" id="930114"/>
    <lineage>
        <taxon>Bacteria</taxon>
        <taxon>Bacillati</taxon>
        <taxon>Bacillota</taxon>
        <taxon>Bacilli</taxon>
        <taxon>Bacillales</taxon>
        <taxon>Bacillaceae</taxon>
        <taxon>Saliterribacillus</taxon>
    </lineage>
</organism>
<dbReference type="Pfam" id="PF05145">
    <property type="entry name" value="AbrB"/>
    <property type="match status" value="1"/>
</dbReference>
<dbReference type="Proteomes" id="UP000252585">
    <property type="component" value="Unassembled WGS sequence"/>
</dbReference>
<feature type="transmembrane region" description="Helical" evidence="1">
    <location>
        <begin position="182"/>
        <end position="200"/>
    </location>
</feature>
<dbReference type="PIRSF" id="PIRSF038991">
    <property type="entry name" value="Protein_AbrB"/>
    <property type="match status" value="1"/>
</dbReference>
<feature type="transmembrane region" description="Helical" evidence="1">
    <location>
        <begin position="324"/>
        <end position="342"/>
    </location>
</feature>
<feature type="transmembrane region" description="Helical" evidence="1">
    <location>
        <begin position="142"/>
        <end position="161"/>
    </location>
</feature>
<name>A0A368XG37_9BACI</name>
<dbReference type="InterPro" id="IPR007820">
    <property type="entry name" value="AbrB_fam"/>
</dbReference>
<dbReference type="PANTHER" id="PTHR38457">
    <property type="entry name" value="REGULATOR ABRB-RELATED"/>
    <property type="match status" value="1"/>
</dbReference>
<dbReference type="EMBL" id="QPJJ01000012">
    <property type="protein sequence ID" value="RCW64974.1"/>
    <property type="molecule type" value="Genomic_DNA"/>
</dbReference>
<feature type="transmembrane region" description="Helical" evidence="1">
    <location>
        <begin position="85"/>
        <end position="106"/>
    </location>
</feature>
<keyword evidence="1" id="KW-0472">Membrane</keyword>
<keyword evidence="1" id="KW-0812">Transmembrane</keyword>
<evidence type="ECO:0000313" key="3">
    <source>
        <dbReference type="Proteomes" id="UP000252585"/>
    </source>
</evidence>
<proteinExistence type="predicted"/>
<dbReference type="GO" id="GO:0016020">
    <property type="term" value="C:membrane"/>
    <property type="evidence" value="ECO:0007669"/>
    <property type="project" value="InterPro"/>
</dbReference>
<feature type="transmembrane region" description="Helical" evidence="1">
    <location>
        <begin position="206"/>
        <end position="224"/>
    </location>
</feature>
<dbReference type="InterPro" id="IPR017516">
    <property type="entry name" value="AbrB_dup"/>
</dbReference>
<dbReference type="NCBIfam" id="TIGR03082">
    <property type="entry name" value="Gneg_AbrB_dup"/>
    <property type="match status" value="2"/>
</dbReference>
<keyword evidence="1" id="KW-1133">Transmembrane helix</keyword>
<dbReference type="GO" id="GO:0010468">
    <property type="term" value="P:regulation of gene expression"/>
    <property type="evidence" value="ECO:0007669"/>
    <property type="project" value="InterPro"/>
</dbReference>
<keyword evidence="3" id="KW-1185">Reference proteome</keyword>